<dbReference type="InterPro" id="IPR037194">
    <property type="entry name" value="NS2_N"/>
</dbReference>
<protein>
    <recommendedName>
        <fullName evidence="2">Non-structural protein NS2</fullName>
    </recommendedName>
</protein>
<sequence length="369" mass="41271">MAETTQKRAFTRTIVIYSKGEHDFVAKMMRSMGFPYLLIKIGQSVQLLGCKVPPPRSWLVEIHKEGSYRLVDRENIAYVIVSPDGVEVQQDRWPRLCFETVDLRARFCEMTVGSSELQSEIKFGIGKGYVAPYTEESDAGGDQHVVLPGLKLIRINGGVKEFREKLKEERDTRDRIIVEGIRAAGGSRSTARAFGIRFDRMQRIDNEFDETPRPPTPRRNDAPAFTQAPAFVMTVPDAARTNSSPPLPALEVRESRKHSIQLRHDEARTPAQPPVAARSQGDPMEALLQEMERLQYETPDLSGYIMTLPNRVGSYDRLFGTVQIAPTQLPTYKLNDASREYERVGDALVSSVSLVVCGHQAIILPGAAA</sequence>
<dbReference type="InterPro" id="IPR007602">
    <property type="entry name" value="BTV_NS2"/>
</dbReference>
<accession>A0A482A5I0</accession>
<keyword evidence="3" id="KW-0694">RNA-binding</keyword>
<evidence type="ECO:0000313" key="4">
    <source>
        <dbReference type="EMBL" id="QBL15269.1"/>
    </source>
</evidence>
<dbReference type="Pfam" id="PF04514">
    <property type="entry name" value="BTV_NS2"/>
    <property type="match status" value="1"/>
</dbReference>
<evidence type="ECO:0000256" key="3">
    <source>
        <dbReference type="ARBA" id="ARBA00022884"/>
    </source>
</evidence>
<evidence type="ECO:0000256" key="1">
    <source>
        <dbReference type="ARBA" id="ARBA00002402"/>
    </source>
</evidence>
<comment type="function">
    <text evidence="1">Single-stranded RNA-binding protein.</text>
</comment>
<organism evidence="4">
    <name type="scientific">Fomede virus</name>
    <dbReference type="NCBI Taxonomy" id="2547356"/>
    <lineage>
        <taxon>Viruses</taxon>
        <taxon>Riboviria</taxon>
        <taxon>Orthornavirae</taxon>
        <taxon>Duplornaviricota</taxon>
        <taxon>Resentoviricetes</taxon>
        <taxon>Reovirales</taxon>
        <taxon>Sedoreoviridae</taxon>
        <taxon>Orbivirus</taxon>
        <taxon>Orbivirus chobarense</taxon>
        <taxon>Chobar Gorge virus</taxon>
    </lineage>
</organism>
<evidence type="ECO:0000256" key="2">
    <source>
        <dbReference type="ARBA" id="ARBA00014070"/>
    </source>
</evidence>
<dbReference type="SUPFAM" id="SSF110132">
    <property type="entry name" value="BTV NS2-like ssRNA-binding domain"/>
    <property type="match status" value="1"/>
</dbReference>
<proteinExistence type="predicted"/>
<dbReference type="GO" id="GO:0003723">
    <property type="term" value="F:RNA binding"/>
    <property type="evidence" value="ECO:0007669"/>
    <property type="project" value="UniProtKB-KW"/>
</dbReference>
<reference evidence="4" key="1">
    <citation type="journal article" date="2019" name="Viruses">
        <title>Discovery and Characterization of Bukakata orbivirus (Reoviridae:Orbivirus), a Novel Virus from a Ugandan Bat.</title>
        <authorList>
            <person name="Fagre A.C."/>
            <person name="Lee J.S."/>
            <person name="Kityo R.M."/>
            <person name="Bergren N.A."/>
            <person name="Mossel E.C."/>
            <person name="Nakayiki T."/>
            <person name="Nalikka B."/>
            <person name="Nyakarahuka L."/>
            <person name="Gilbert A.T."/>
            <person name="Peterhans J.K."/>
            <person name="Crabtree M.B."/>
            <person name="Towner J.S."/>
            <person name="Amman B.R."/>
            <person name="Sealy T.K."/>
            <person name="Schuh A.J."/>
            <person name="Nichol S.T."/>
            <person name="Lutwama J.J."/>
            <person name="Miller B.R."/>
            <person name="Kading R.C."/>
        </authorList>
    </citation>
    <scope>NUCLEOTIDE SEQUENCE</scope>
    <source>
        <strain evidence="4">DakAnK 654</strain>
    </source>
</reference>
<dbReference type="EMBL" id="MK359231">
    <property type="protein sequence ID" value="QBL15269.1"/>
    <property type="molecule type" value="Genomic_RNA"/>
</dbReference>
<name>A0A482A5I0_9REOV</name>